<accession>A0A1H8BF27</accession>
<dbReference type="RefSeq" id="WP_092753765.1">
    <property type="nucleotide sequence ID" value="NZ_FOCG01000001.1"/>
</dbReference>
<dbReference type="EMBL" id="FOCG01000001">
    <property type="protein sequence ID" value="SEM80467.1"/>
    <property type="molecule type" value="Genomic_DNA"/>
</dbReference>
<dbReference type="Pfam" id="PF09148">
    <property type="entry name" value="DUF1934"/>
    <property type="match status" value="1"/>
</dbReference>
<sequence length="146" mass="16340">MKKDVLINIRGIQYHDSDKEVVELMTVGRFYRRNGSYYISYDESEATGFEGSKTTLKVDGGDSKVTMLRSGANKSQLIIEKGMRHQCHYDTGYGPLIMGVSGGHIVSSLNDEGGDLNFKYTLDFNASMASENEVFINVKEQKHAQE</sequence>
<dbReference type="Gene3D" id="2.40.128.20">
    <property type="match status" value="1"/>
</dbReference>
<evidence type="ECO:0000313" key="1">
    <source>
        <dbReference type="EMBL" id="SEM80467.1"/>
    </source>
</evidence>
<dbReference type="Proteomes" id="UP000199158">
    <property type="component" value="Unassembled WGS sequence"/>
</dbReference>
<protein>
    <submittedName>
        <fullName evidence="1">Uncharacterized beta-barrel protein YwiB, DUF1934 family</fullName>
    </submittedName>
</protein>
<evidence type="ECO:0000313" key="2">
    <source>
        <dbReference type="Proteomes" id="UP000199158"/>
    </source>
</evidence>
<dbReference type="OrthoDB" id="1680906at2"/>
<dbReference type="AlphaFoldDB" id="A0A1H8BF27"/>
<dbReference type="InterPro" id="IPR015231">
    <property type="entry name" value="DUF1934"/>
</dbReference>
<proteinExistence type="predicted"/>
<gene>
    <name evidence="1" type="ORF">SAMN05216180_1823</name>
</gene>
<dbReference type="STRING" id="474960.SAMN05216180_1823"/>
<reference evidence="1 2" key="1">
    <citation type="submission" date="2016-10" db="EMBL/GenBank/DDBJ databases">
        <authorList>
            <person name="de Groot N.N."/>
        </authorList>
    </citation>
    <scope>NUCLEOTIDE SEQUENCE [LARGE SCALE GENOMIC DNA]</scope>
    <source>
        <strain evidence="1 2">CGMCC 1.5070</strain>
    </source>
</reference>
<keyword evidence="2" id="KW-1185">Reference proteome</keyword>
<organism evidence="1 2">
    <name type="scientific">Hydrogenoanaerobacterium saccharovorans</name>
    <dbReference type="NCBI Taxonomy" id="474960"/>
    <lineage>
        <taxon>Bacteria</taxon>
        <taxon>Bacillati</taxon>
        <taxon>Bacillota</taxon>
        <taxon>Clostridia</taxon>
        <taxon>Eubacteriales</taxon>
        <taxon>Oscillospiraceae</taxon>
        <taxon>Hydrogenoanaerobacterium</taxon>
    </lineage>
</organism>
<dbReference type="SUPFAM" id="SSF50814">
    <property type="entry name" value="Lipocalins"/>
    <property type="match status" value="1"/>
</dbReference>
<name>A0A1H8BF27_9FIRM</name>
<dbReference type="InterPro" id="IPR012674">
    <property type="entry name" value="Calycin"/>
</dbReference>